<evidence type="ECO:0000256" key="2">
    <source>
        <dbReference type="SAM" id="MobiDB-lite"/>
    </source>
</evidence>
<sequence>MEQQQRINQNCADLWNHIYMHLPRIRNIFEELKNEDEQIYNDYRLRLSLLEEEYDKCTTQRHNHDTVILWSKQIVDFYFLLRRKRIDRIISGSSFPVQIQHDRNVNSIRNDELTEYLNRHIARFAESQRNIHRNGHIDAIQNGALNEDPNRALNGDPNRVLNGDPNGDFNGRHDEHRNDQINGPENGNDDEHDNNDM</sequence>
<dbReference type="AlphaFoldDB" id="A0A8S1FF52"/>
<evidence type="ECO:0000313" key="4">
    <source>
        <dbReference type="Proteomes" id="UP000494206"/>
    </source>
</evidence>
<accession>A0A8S1FF52</accession>
<gene>
    <name evidence="3" type="ORF">CBOVIS_LOCUS12946</name>
</gene>
<organism evidence="3 4">
    <name type="scientific">Caenorhabditis bovis</name>
    <dbReference type="NCBI Taxonomy" id="2654633"/>
    <lineage>
        <taxon>Eukaryota</taxon>
        <taxon>Metazoa</taxon>
        <taxon>Ecdysozoa</taxon>
        <taxon>Nematoda</taxon>
        <taxon>Chromadorea</taxon>
        <taxon>Rhabditida</taxon>
        <taxon>Rhabditina</taxon>
        <taxon>Rhabditomorpha</taxon>
        <taxon>Rhabditoidea</taxon>
        <taxon>Rhabditidae</taxon>
        <taxon>Peloderinae</taxon>
        <taxon>Caenorhabditis</taxon>
    </lineage>
</organism>
<comment type="caution">
    <text evidence="3">The sequence shown here is derived from an EMBL/GenBank/DDBJ whole genome shotgun (WGS) entry which is preliminary data.</text>
</comment>
<dbReference type="EMBL" id="CADEPM010000014">
    <property type="protein sequence ID" value="CAB3411563.1"/>
    <property type="molecule type" value="Genomic_DNA"/>
</dbReference>
<keyword evidence="4" id="KW-1185">Reference proteome</keyword>
<keyword evidence="1" id="KW-0175">Coiled coil</keyword>
<feature type="region of interest" description="Disordered" evidence="2">
    <location>
        <begin position="154"/>
        <end position="197"/>
    </location>
</feature>
<feature type="coiled-coil region" evidence="1">
    <location>
        <begin position="33"/>
        <end position="60"/>
    </location>
</feature>
<evidence type="ECO:0000313" key="3">
    <source>
        <dbReference type="EMBL" id="CAB3411563.1"/>
    </source>
</evidence>
<reference evidence="3 4" key="1">
    <citation type="submission" date="2020-04" db="EMBL/GenBank/DDBJ databases">
        <authorList>
            <person name="Laetsch R D."/>
            <person name="Stevens L."/>
            <person name="Kumar S."/>
            <person name="Blaxter L. M."/>
        </authorList>
    </citation>
    <scope>NUCLEOTIDE SEQUENCE [LARGE SCALE GENOMIC DNA]</scope>
</reference>
<evidence type="ECO:0000256" key="1">
    <source>
        <dbReference type="SAM" id="Coils"/>
    </source>
</evidence>
<proteinExistence type="predicted"/>
<protein>
    <submittedName>
        <fullName evidence="3">Uncharacterized protein</fullName>
    </submittedName>
</protein>
<name>A0A8S1FF52_9PELO</name>
<feature type="compositionally biased region" description="Basic and acidic residues" evidence="2">
    <location>
        <begin position="170"/>
        <end position="179"/>
    </location>
</feature>
<dbReference type="Proteomes" id="UP000494206">
    <property type="component" value="Unassembled WGS sequence"/>
</dbReference>
<feature type="compositionally biased region" description="Acidic residues" evidence="2">
    <location>
        <begin position="187"/>
        <end position="197"/>
    </location>
</feature>